<feature type="domain" description="Fibrinogen C-terminal" evidence="2">
    <location>
        <begin position="1"/>
        <end position="73"/>
    </location>
</feature>
<dbReference type="InterPro" id="IPR036056">
    <property type="entry name" value="Fibrinogen-like_C"/>
</dbReference>
<dbReference type="OrthoDB" id="7841679at2759"/>
<dbReference type="PROSITE" id="PS51406">
    <property type="entry name" value="FIBRINOGEN_C_2"/>
    <property type="match status" value="1"/>
</dbReference>
<evidence type="ECO:0000259" key="2">
    <source>
        <dbReference type="PROSITE" id="PS51406"/>
    </source>
</evidence>
<dbReference type="RefSeq" id="XP_051860800.1">
    <property type="nucleotide sequence ID" value="XM_052004840.1"/>
</dbReference>
<evidence type="ECO:0000256" key="1">
    <source>
        <dbReference type="ARBA" id="ARBA00023157"/>
    </source>
</evidence>
<gene>
    <name evidence="4" type="primary">LOC127565588</name>
</gene>
<organism evidence="3 4">
    <name type="scientific">Drosophila albomicans</name>
    <name type="common">Fruit fly</name>
    <dbReference type="NCBI Taxonomy" id="7291"/>
    <lineage>
        <taxon>Eukaryota</taxon>
        <taxon>Metazoa</taxon>
        <taxon>Ecdysozoa</taxon>
        <taxon>Arthropoda</taxon>
        <taxon>Hexapoda</taxon>
        <taxon>Insecta</taxon>
        <taxon>Pterygota</taxon>
        <taxon>Neoptera</taxon>
        <taxon>Endopterygota</taxon>
        <taxon>Diptera</taxon>
        <taxon>Brachycera</taxon>
        <taxon>Muscomorpha</taxon>
        <taxon>Ephydroidea</taxon>
        <taxon>Drosophilidae</taxon>
        <taxon>Drosophila</taxon>
    </lineage>
</organism>
<keyword evidence="1" id="KW-1015">Disulfide bond</keyword>
<accession>A0A9C6WAL5</accession>
<name>A0A9C6WAL5_DROAB</name>
<sequence length="78" mass="9298">MHINQKFTTYDRDNDISGSYNCADHNGGWWYTSCVHANLNGLFFNESVKNYRSMHWKDFDALRRVKMLIRPKIDEVLI</sequence>
<keyword evidence="3" id="KW-1185">Reference proteome</keyword>
<evidence type="ECO:0000313" key="4">
    <source>
        <dbReference type="RefSeq" id="XP_051860800.1"/>
    </source>
</evidence>
<dbReference type="PROSITE" id="PS00514">
    <property type="entry name" value="FIBRINOGEN_C_1"/>
    <property type="match status" value="1"/>
</dbReference>
<evidence type="ECO:0000313" key="3">
    <source>
        <dbReference type="Proteomes" id="UP000515160"/>
    </source>
</evidence>
<reference evidence="4" key="1">
    <citation type="submission" date="2025-08" db="UniProtKB">
        <authorList>
            <consortium name="RefSeq"/>
        </authorList>
    </citation>
    <scope>IDENTIFICATION</scope>
    <source>
        <strain evidence="4">15112-1751.03</strain>
        <tissue evidence="4">Whole Adult</tissue>
    </source>
</reference>
<protein>
    <submittedName>
        <fullName evidence="4">Angiopoietin-related protein 1-like</fullName>
    </submittedName>
</protein>
<dbReference type="Gene3D" id="3.90.215.10">
    <property type="entry name" value="Gamma Fibrinogen, chain A, domain 1"/>
    <property type="match status" value="1"/>
</dbReference>
<dbReference type="SUPFAM" id="SSF56496">
    <property type="entry name" value="Fibrinogen C-terminal domain-like"/>
    <property type="match status" value="1"/>
</dbReference>
<dbReference type="GO" id="GO:0005615">
    <property type="term" value="C:extracellular space"/>
    <property type="evidence" value="ECO:0007669"/>
    <property type="project" value="TreeGrafter"/>
</dbReference>
<dbReference type="GeneID" id="127565588"/>
<dbReference type="AlphaFoldDB" id="A0A9C6WAL5"/>
<dbReference type="Pfam" id="PF00147">
    <property type="entry name" value="Fibrinogen_C"/>
    <property type="match status" value="1"/>
</dbReference>
<dbReference type="InterPro" id="IPR014716">
    <property type="entry name" value="Fibrinogen_a/b/g_C_1"/>
</dbReference>
<dbReference type="InterPro" id="IPR050373">
    <property type="entry name" value="Fibrinogen_C-term_domain"/>
</dbReference>
<dbReference type="InterPro" id="IPR020837">
    <property type="entry name" value="Fibrinogen_CS"/>
</dbReference>
<proteinExistence type="predicted"/>
<dbReference type="PANTHER" id="PTHR19143">
    <property type="entry name" value="FIBRINOGEN/TENASCIN/ANGIOPOEITIN"/>
    <property type="match status" value="1"/>
</dbReference>
<dbReference type="InterPro" id="IPR002181">
    <property type="entry name" value="Fibrinogen_a/b/g_C_dom"/>
</dbReference>
<dbReference type="Proteomes" id="UP000515160">
    <property type="component" value="Chromosome 3"/>
</dbReference>